<dbReference type="RefSeq" id="WP_268780603.1">
    <property type="nucleotide sequence ID" value="NZ_JAPRAT010000023.1"/>
</dbReference>
<protein>
    <submittedName>
        <fullName evidence="1">Uncharacterized protein</fullName>
    </submittedName>
</protein>
<name>A0A9J6REM1_9BACI</name>
<evidence type="ECO:0000313" key="2">
    <source>
        <dbReference type="Proteomes" id="UP001084197"/>
    </source>
</evidence>
<dbReference type="Proteomes" id="UP001084197">
    <property type="component" value="Unassembled WGS sequence"/>
</dbReference>
<reference evidence="1" key="1">
    <citation type="submission" date="2022-11" db="EMBL/GenBank/DDBJ databases">
        <title>WGS of Natronobacillus azotifigens 24KS-1, an anaerobic diazotrophic haloalkaliphile from soda-rich habitats.</title>
        <authorList>
            <person name="Sorokin D.Y."/>
            <person name="Merkel A.Y."/>
        </authorList>
    </citation>
    <scope>NUCLEOTIDE SEQUENCE</scope>
    <source>
        <strain evidence="1">24KS-1</strain>
    </source>
</reference>
<proteinExistence type="predicted"/>
<gene>
    <name evidence="1" type="ORF">OWO01_11510</name>
</gene>
<dbReference type="EMBL" id="JAPRAT010000023">
    <property type="protein sequence ID" value="MCZ0703838.1"/>
    <property type="molecule type" value="Genomic_DNA"/>
</dbReference>
<accession>A0A9J6REM1</accession>
<organism evidence="1 2">
    <name type="scientific">Natronobacillus azotifigens</name>
    <dbReference type="NCBI Taxonomy" id="472978"/>
    <lineage>
        <taxon>Bacteria</taxon>
        <taxon>Bacillati</taxon>
        <taxon>Bacillota</taxon>
        <taxon>Bacilli</taxon>
        <taxon>Bacillales</taxon>
        <taxon>Bacillaceae</taxon>
        <taxon>Natronobacillus</taxon>
    </lineage>
</organism>
<comment type="caution">
    <text evidence="1">The sequence shown here is derived from an EMBL/GenBank/DDBJ whole genome shotgun (WGS) entry which is preliminary data.</text>
</comment>
<keyword evidence="2" id="KW-1185">Reference proteome</keyword>
<sequence>MYDKEMTCASLPITFLVLRAGNFVVQNGFICLFLTLLHTHKKVAVDPYEVDLLE</sequence>
<evidence type="ECO:0000313" key="1">
    <source>
        <dbReference type="EMBL" id="MCZ0703838.1"/>
    </source>
</evidence>
<dbReference type="AlphaFoldDB" id="A0A9J6REM1"/>